<reference evidence="6 7" key="1">
    <citation type="submission" date="2014-12" db="EMBL/GenBank/DDBJ databases">
        <title>Comparative genomics of the lactic acid bacteria isolated from the honey bee gut.</title>
        <authorList>
            <person name="Ellegaard K.M."/>
            <person name="Tamarit D."/>
            <person name="Javelind E."/>
            <person name="Olofsson T."/>
            <person name="Andersson S.G."/>
            <person name="Vasquez A."/>
        </authorList>
    </citation>
    <scope>NUCLEOTIDE SEQUENCE [LARGE SCALE GENOMIC DNA]</scope>
    <source>
        <strain evidence="6 7">Biut2</strain>
    </source>
</reference>
<protein>
    <submittedName>
        <fullName evidence="6">Oligopeptide ABC transporter substrate binding protein</fullName>
    </submittedName>
</protein>
<evidence type="ECO:0000313" key="6">
    <source>
        <dbReference type="EMBL" id="KJY55092.1"/>
    </source>
</evidence>
<dbReference type="GO" id="GO:0043190">
    <property type="term" value="C:ATP-binding cassette (ABC) transporter complex"/>
    <property type="evidence" value="ECO:0007669"/>
    <property type="project" value="InterPro"/>
</dbReference>
<dbReference type="RefSeq" id="WP_045928243.1">
    <property type="nucleotide sequence ID" value="NZ_JBHSZS010000010.1"/>
</dbReference>
<dbReference type="PROSITE" id="PS51257">
    <property type="entry name" value="PROKAR_LIPOPROTEIN"/>
    <property type="match status" value="1"/>
</dbReference>
<accession>A0A0F4L8D7</accession>
<comment type="similarity">
    <text evidence="1">Belongs to the bacterial solute-binding protein 5 family.</text>
</comment>
<dbReference type="PANTHER" id="PTHR30290">
    <property type="entry name" value="PERIPLASMIC BINDING COMPONENT OF ABC TRANSPORTER"/>
    <property type="match status" value="1"/>
</dbReference>
<feature type="region of interest" description="Disordered" evidence="4">
    <location>
        <begin position="28"/>
        <end position="54"/>
    </location>
</feature>
<keyword evidence="2" id="KW-0813">Transport</keyword>
<dbReference type="PIRSF" id="PIRSF002741">
    <property type="entry name" value="MppA"/>
    <property type="match status" value="1"/>
</dbReference>
<evidence type="ECO:0000313" key="7">
    <source>
        <dbReference type="Proteomes" id="UP000033533"/>
    </source>
</evidence>
<dbReference type="InterPro" id="IPR000914">
    <property type="entry name" value="SBP_5_dom"/>
</dbReference>
<dbReference type="InterPro" id="IPR039424">
    <property type="entry name" value="SBP_5"/>
</dbReference>
<dbReference type="EMBL" id="JXBY01000020">
    <property type="protein sequence ID" value="KJY55092.1"/>
    <property type="molecule type" value="Genomic_DNA"/>
</dbReference>
<dbReference type="GO" id="GO:0042597">
    <property type="term" value="C:periplasmic space"/>
    <property type="evidence" value="ECO:0007669"/>
    <property type="project" value="UniProtKB-ARBA"/>
</dbReference>
<feature type="domain" description="Solute-binding protein family 5" evidence="5">
    <location>
        <begin position="111"/>
        <end position="506"/>
    </location>
</feature>
<dbReference type="PATRIC" id="fig|1218493.3.peg.1237"/>
<comment type="caution">
    <text evidence="6">The sequence shown here is derived from an EMBL/GenBank/DDBJ whole genome shotgun (WGS) entry which is preliminary data.</text>
</comment>
<dbReference type="HOGENOM" id="CLU_017028_8_0_9"/>
<dbReference type="Pfam" id="PF00496">
    <property type="entry name" value="SBP_bac_5"/>
    <property type="match status" value="1"/>
</dbReference>
<evidence type="ECO:0000256" key="3">
    <source>
        <dbReference type="ARBA" id="ARBA00022729"/>
    </source>
</evidence>
<dbReference type="SUPFAM" id="SSF53850">
    <property type="entry name" value="Periplasmic binding protein-like II"/>
    <property type="match status" value="1"/>
</dbReference>
<dbReference type="GO" id="GO:1904680">
    <property type="term" value="F:peptide transmembrane transporter activity"/>
    <property type="evidence" value="ECO:0007669"/>
    <property type="project" value="TreeGrafter"/>
</dbReference>
<dbReference type="Gene3D" id="3.40.190.10">
    <property type="entry name" value="Periplasmic binding protein-like II"/>
    <property type="match status" value="1"/>
</dbReference>
<dbReference type="AlphaFoldDB" id="A0A0F4L8D7"/>
<dbReference type="STRING" id="1218493.JF76_11780"/>
<name>A0A0F4L8D7_9LACO</name>
<evidence type="ECO:0000256" key="2">
    <source>
        <dbReference type="ARBA" id="ARBA00022448"/>
    </source>
</evidence>
<dbReference type="Gene3D" id="3.10.105.10">
    <property type="entry name" value="Dipeptide-binding Protein, Domain 3"/>
    <property type="match status" value="1"/>
</dbReference>
<gene>
    <name evidence="6" type="primary">oppA</name>
    <name evidence="6" type="ORF">JF76_11780</name>
</gene>
<dbReference type="InterPro" id="IPR030678">
    <property type="entry name" value="Peptide/Ni-bd"/>
</dbReference>
<organism evidence="6 7">
    <name type="scientific">Lactobacillus kullabergensis</name>
    <dbReference type="NCBI Taxonomy" id="1218493"/>
    <lineage>
        <taxon>Bacteria</taxon>
        <taxon>Bacillati</taxon>
        <taxon>Bacillota</taxon>
        <taxon>Bacilli</taxon>
        <taxon>Lactobacillales</taxon>
        <taxon>Lactobacillaceae</taxon>
        <taxon>Lactobacillus</taxon>
    </lineage>
</organism>
<dbReference type="PANTHER" id="PTHR30290:SF9">
    <property type="entry name" value="OLIGOPEPTIDE-BINDING PROTEIN APPA"/>
    <property type="match status" value="1"/>
</dbReference>
<evidence type="ECO:0000259" key="5">
    <source>
        <dbReference type="Pfam" id="PF00496"/>
    </source>
</evidence>
<evidence type="ECO:0000256" key="4">
    <source>
        <dbReference type="SAM" id="MobiDB-lite"/>
    </source>
</evidence>
<sequence>MKEKNFLCSIGIIATCAMALVGCNKGNKSNNEDSSKEASKFPNALPKKETKQGGTVRVAVETDTPFTGIFTDELSVTATDADVASPGEESLFYTDDNYKINDKGPATMRLDQKNKTITITIKKGVKWSDGKQVVAKDMAYPYEILANKNTKAQRYSTKMEVLKGMKEYHEGKAKKISGIELPDGDNGRKMILHFSYMTPGMAFSGNDYYWESASPYHYLKDVPFSKLESSDKVRKRPMYFGPYKLDKLVRGQSATWVPNKYYWQGKPKLDKIIYQVVSPNSTSQAIKSHKFDIAQVINAQWKQVKDTKDVRFIAEIPLYYSYLGFKVGKFDAKKGKNVMNPHSKMNNKALRQAIGYAMNVEDVNKRYNNNLSFRIPTLIPKQYGDVYNKNVKGFSYNLKKANELLDKAGYKKKGKWRVQPNGKPLKINFLAMSGDATQGPIIQNYLQQWHKIGLNVGLLNGRLTERNSFYDKVQNDNPQVDMFLGAWGLSTEPSPNGLYSEGGPANYTRFVTPENNKLIKEIDSAKAFNHKYRVEKFHEWQQYMFDQAYVIPVFNAYKIKAVNNKLTGLSLKPSETNNGHPIWYKVGYIK</sequence>
<feature type="compositionally biased region" description="Basic and acidic residues" evidence="4">
    <location>
        <begin position="30"/>
        <end position="39"/>
    </location>
</feature>
<dbReference type="CDD" id="cd08510">
    <property type="entry name" value="PBP2_Lactococcal_OppA_like"/>
    <property type="match status" value="1"/>
</dbReference>
<keyword evidence="3" id="KW-0732">Signal</keyword>
<evidence type="ECO:0000256" key="1">
    <source>
        <dbReference type="ARBA" id="ARBA00005695"/>
    </source>
</evidence>
<dbReference type="OrthoDB" id="9796817at2"/>
<dbReference type="GO" id="GO:0015833">
    <property type="term" value="P:peptide transport"/>
    <property type="evidence" value="ECO:0007669"/>
    <property type="project" value="TreeGrafter"/>
</dbReference>
<proteinExistence type="inferred from homology"/>
<dbReference type="Proteomes" id="UP000033533">
    <property type="component" value="Unassembled WGS sequence"/>
</dbReference>